<protein>
    <recommendedName>
        <fullName evidence="5">5-methylthioadenosine/S-adenosylhomocysteine deaminase</fullName>
        <shortName evidence="5">MTA/SAH deaminase</shortName>
        <ecNumber evidence="5">3.5.4.28</ecNumber>
        <ecNumber evidence="5">3.5.4.31</ecNumber>
    </recommendedName>
</protein>
<evidence type="ECO:0000313" key="7">
    <source>
        <dbReference type="EMBL" id="EPD13373.1"/>
    </source>
</evidence>
<dbReference type="InterPro" id="IPR006680">
    <property type="entry name" value="Amidohydro-rel"/>
</dbReference>
<feature type="binding site" evidence="5">
    <location>
        <position position="69"/>
    </location>
    <ligand>
        <name>Zn(2+)</name>
        <dbReference type="ChEBI" id="CHEBI:29105"/>
    </ligand>
</feature>
<name>A0AB33Z2V3_9GAMM</name>
<reference evidence="7 8" key="1">
    <citation type="journal article" date="2013" name="Genome Announc.">
        <title>Genome Sequence of the Pyrene- and Fluoranthene-Degrading Bacterium Cycloclasticus sp. Strain PY97M.</title>
        <authorList>
            <person name="Cui Z."/>
            <person name="Xu G."/>
            <person name="Li Q."/>
            <person name="Gao W."/>
            <person name="Zheng L."/>
        </authorList>
    </citation>
    <scope>NUCLEOTIDE SEQUENCE [LARGE SCALE GENOMIC DNA]</scope>
    <source>
        <strain evidence="7 8">PY97M</strain>
    </source>
</reference>
<dbReference type="InterPro" id="IPR050287">
    <property type="entry name" value="MTA/SAH_deaminase"/>
</dbReference>
<dbReference type="GO" id="GO:0050270">
    <property type="term" value="F:S-adenosylhomocysteine deaminase activity"/>
    <property type="evidence" value="ECO:0007669"/>
    <property type="project" value="UniProtKB-UniRule"/>
</dbReference>
<keyword evidence="3 5" id="KW-0378">Hydrolase</keyword>
<dbReference type="Gene3D" id="3.20.20.140">
    <property type="entry name" value="Metal-dependent hydrolases"/>
    <property type="match status" value="1"/>
</dbReference>
<dbReference type="HAMAP" id="MF_01281">
    <property type="entry name" value="MTA_SAH_deamin"/>
    <property type="match status" value="1"/>
</dbReference>
<evidence type="ECO:0000256" key="2">
    <source>
        <dbReference type="ARBA" id="ARBA00022723"/>
    </source>
</evidence>
<proteinExistence type="inferred from homology"/>
<comment type="caution">
    <text evidence="5">Lacks conserved residue(s) required for the propagation of feature annotation.</text>
</comment>
<evidence type="ECO:0000256" key="4">
    <source>
        <dbReference type="ARBA" id="ARBA00022833"/>
    </source>
</evidence>
<feature type="binding site" evidence="5">
    <location>
        <position position="304"/>
    </location>
    <ligand>
        <name>Zn(2+)</name>
        <dbReference type="ChEBI" id="CHEBI:29105"/>
    </ligand>
</feature>
<dbReference type="GO" id="GO:0090614">
    <property type="term" value="F:5'-methylthioadenosine deaminase activity"/>
    <property type="evidence" value="ECO:0007669"/>
    <property type="project" value="UniProtKB-UniRule"/>
</dbReference>
<dbReference type="Gene3D" id="2.30.40.10">
    <property type="entry name" value="Urease, subunit C, domain 1"/>
    <property type="match status" value="1"/>
</dbReference>
<dbReference type="EC" id="3.5.4.31" evidence="5"/>
<evidence type="ECO:0000256" key="1">
    <source>
        <dbReference type="ARBA" id="ARBA00006745"/>
    </source>
</evidence>
<dbReference type="SUPFAM" id="SSF51556">
    <property type="entry name" value="Metallo-dependent hydrolases"/>
    <property type="match status" value="1"/>
</dbReference>
<dbReference type="EC" id="3.5.4.28" evidence="5"/>
<dbReference type="EMBL" id="ASHL01000003">
    <property type="protein sequence ID" value="EPD13373.1"/>
    <property type="molecule type" value="Genomic_DNA"/>
</dbReference>
<dbReference type="CDD" id="cd01298">
    <property type="entry name" value="ATZ_TRZ_like"/>
    <property type="match status" value="1"/>
</dbReference>
<comment type="similarity">
    <text evidence="1">Belongs to the metallo-dependent hydrolases superfamily. ATZ/TRZ family.</text>
</comment>
<comment type="catalytic activity">
    <reaction evidence="5">
        <text>S-adenosyl-L-homocysteine + H2O + H(+) = S-inosyl-L-homocysteine + NH4(+)</text>
        <dbReference type="Rhea" id="RHEA:20716"/>
        <dbReference type="ChEBI" id="CHEBI:15377"/>
        <dbReference type="ChEBI" id="CHEBI:15378"/>
        <dbReference type="ChEBI" id="CHEBI:28938"/>
        <dbReference type="ChEBI" id="CHEBI:57856"/>
        <dbReference type="ChEBI" id="CHEBI:57985"/>
        <dbReference type="EC" id="3.5.4.28"/>
    </reaction>
</comment>
<feature type="binding site" evidence="5">
    <location>
        <position position="219"/>
    </location>
    <ligand>
        <name>substrate</name>
    </ligand>
</feature>
<keyword evidence="2 5" id="KW-0479">Metal-binding</keyword>
<comment type="function">
    <text evidence="5">Catalyzes the deamination of 5-methylthioadenosine and S-adenosyl-L-homocysteine into 5-methylthioinosine and S-inosyl-L-homocysteine, respectively. Is also able to deaminate adenosine.</text>
</comment>
<evidence type="ECO:0000256" key="3">
    <source>
        <dbReference type="ARBA" id="ARBA00022801"/>
    </source>
</evidence>
<evidence type="ECO:0000313" key="8">
    <source>
        <dbReference type="Proteomes" id="UP000015462"/>
    </source>
</evidence>
<dbReference type="PANTHER" id="PTHR43794">
    <property type="entry name" value="AMINOHYDROLASE SSNA-RELATED"/>
    <property type="match status" value="1"/>
</dbReference>
<dbReference type="InterPro" id="IPR032466">
    <property type="entry name" value="Metal_Hydrolase"/>
</dbReference>
<feature type="binding site" evidence="5">
    <location>
        <position position="216"/>
    </location>
    <ligand>
        <name>Zn(2+)</name>
        <dbReference type="ChEBI" id="CHEBI:29105"/>
    </ligand>
</feature>
<comment type="similarity">
    <text evidence="5">Belongs to the metallo-dependent hydrolases superfamily. MTA/SAH deaminase family.</text>
</comment>
<dbReference type="FunFam" id="3.20.20.140:FF:000014">
    <property type="entry name" value="5-methylthioadenosine/S-adenosylhomocysteine deaminase"/>
    <property type="match status" value="1"/>
</dbReference>
<dbReference type="Pfam" id="PF01979">
    <property type="entry name" value="Amidohydro_1"/>
    <property type="match status" value="1"/>
</dbReference>
<feature type="binding site" evidence="5">
    <location>
        <position position="67"/>
    </location>
    <ligand>
        <name>Zn(2+)</name>
        <dbReference type="ChEBI" id="CHEBI:29105"/>
    </ligand>
</feature>
<evidence type="ECO:0000256" key="5">
    <source>
        <dbReference type="HAMAP-Rule" id="MF_01281"/>
    </source>
</evidence>
<dbReference type="RefSeq" id="WP_016390165.1">
    <property type="nucleotide sequence ID" value="NZ_KE646806.1"/>
</dbReference>
<feature type="binding site" evidence="5">
    <location>
        <position position="304"/>
    </location>
    <ligand>
        <name>substrate</name>
    </ligand>
</feature>
<dbReference type="SUPFAM" id="SSF51338">
    <property type="entry name" value="Composite domain of metallo-dependent hydrolases"/>
    <property type="match status" value="1"/>
</dbReference>
<feature type="binding site" evidence="5">
    <location>
        <position position="189"/>
    </location>
    <ligand>
        <name>substrate</name>
    </ligand>
</feature>
<sequence>MQVSLQINARWVITVDADDNVLENHAVIIQDDIIIDVLPQQDAKKYSPVELIECNDHALAPGFINAHTHAAMSLLKGLADDLPLDEWLNDHIWPAETALADSDFVKDGTELAIAEMIRGGTTCFNDMYFFIDQTATAVSNTGIRACLGIPVIDFPTRWAKDLNEYISKGLAVHDHFRSNELIHFTFAPHAPYTVCDDSLKTIQPIMDELGLAMHIHLHETEDEVEQSIAKHGVSPIARLNNLGLLNPDLMAIHMTHLSATDIQLIAEHRVNVIHCPESNLKLASGFCPVNELITSNINIAIGTDGSASNNDIDMLGETKTAALLTKGRTKQADALPAKTALRMATINGAKALRLDKKIGSLEIGKQADMFAINLNSIETQPIYDVISTLIYSANRSQITDVWVAGQRLMQDQQLTTLDEAQLIEKVKHWQRKINPFHHQPNKAV</sequence>
<dbReference type="GO" id="GO:0046872">
    <property type="term" value="F:metal ion binding"/>
    <property type="evidence" value="ECO:0007669"/>
    <property type="project" value="UniProtKB-KW"/>
</dbReference>
<dbReference type="PANTHER" id="PTHR43794:SF11">
    <property type="entry name" value="AMIDOHYDROLASE-RELATED DOMAIN-CONTAINING PROTEIN"/>
    <property type="match status" value="1"/>
</dbReference>
<dbReference type="AlphaFoldDB" id="A0AB33Z2V3"/>
<dbReference type="InterPro" id="IPR011059">
    <property type="entry name" value="Metal-dep_hydrolase_composite"/>
</dbReference>
<dbReference type="NCBIfam" id="NF006549">
    <property type="entry name" value="PRK09045.1"/>
    <property type="match status" value="1"/>
</dbReference>
<dbReference type="Proteomes" id="UP000015462">
    <property type="component" value="Unassembled WGS sequence"/>
</dbReference>
<accession>A0AB33Z2V3</accession>
<comment type="caution">
    <text evidence="7">The sequence shown here is derived from an EMBL/GenBank/DDBJ whole genome shotgun (WGS) entry which is preliminary data.</text>
</comment>
<comment type="cofactor">
    <cofactor evidence="5">
        <name>Zn(2+)</name>
        <dbReference type="ChEBI" id="CHEBI:29105"/>
    </cofactor>
    <text evidence="5">Binds 1 zinc ion per subunit.</text>
</comment>
<comment type="catalytic activity">
    <reaction evidence="5">
        <text>S-methyl-5'-thioadenosine + H2O + H(+) = S-methyl-5'-thioinosine + NH4(+)</text>
        <dbReference type="Rhea" id="RHEA:25025"/>
        <dbReference type="ChEBI" id="CHEBI:15377"/>
        <dbReference type="ChEBI" id="CHEBI:15378"/>
        <dbReference type="ChEBI" id="CHEBI:17509"/>
        <dbReference type="ChEBI" id="CHEBI:28938"/>
        <dbReference type="ChEBI" id="CHEBI:48595"/>
        <dbReference type="EC" id="3.5.4.31"/>
    </reaction>
</comment>
<feature type="domain" description="Amidohydrolase-related" evidence="6">
    <location>
        <begin position="59"/>
        <end position="407"/>
    </location>
</feature>
<evidence type="ECO:0000259" key="6">
    <source>
        <dbReference type="Pfam" id="PF01979"/>
    </source>
</evidence>
<dbReference type="InterPro" id="IPR023512">
    <property type="entry name" value="Deaminase_MtaD/DadD"/>
</dbReference>
<feature type="binding site" evidence="5">
    <location>
        <position position="96"/>
    </location>
    <ligand>
        <name>substrate</name>
    </ligand>
</feature>
<keyword evidence="4 5" id="KW-0862">Zinc</keyword>
<organism evidence="7 8">
    <name type="scientific">Cycloclasticus pugetii</name>
    <dbReference type="NCBI Taxonomy" id="34068"/>
    <lineage>
        <taxon>Bacteria</taxon>
        <taxon>Pseudomonadati</taxon>
        <taxon>Pseudomonadota</taxon>
        <taxon>Gammaproteobacteria</taxon>
        <taxon>Thiotrichales</taxon>
        <taxon>Piscirickettsiaceae</taxon>
        <taxon>Cycloclasticus</taxon>
    </lineage>
</organism>
<keyword evidence="8" id="KW-1185">Reference proteome</keyword>
<gene>
    <name evidence="5" type="primary">mtaD</name>
    <name evidence="7" type="ORF">L196_04956</name>
</gene>